<evidence type="ECO:0000313" key="2">
    <source>
        <dbReference type="Proteomes" id="UP001501692"/>
    </source>
</evidence>
<dbReference type="PANTHER" id="PTHR36439">
    <property type="entry name" value="BLL4334 PROTEIN"/>
    <property type="match status" value="1"/>
</dbReference>
<sequence>MKTYIALLRGINVSGQKKIPMANLRELLANNGLESVQTYIQSGNIIFKSSEDDKEHLQLKIRNAIKKEFGFEVPVIVKTPTEIQKIFDDCPFNEEEKMNSYFMMLYSIPDTYLVNETSKLEYPNEEFLITDDCIYFYCSVGYGKAKCGNNFFERKLKTTATARNYKTMVKLLSLST</sequence>
<dbReference type="Gene3D" id="3.30.70.1280">
    <property type="entry name" value="SP0830-like domains"/>
    <property type="match status" value="1"/>
</dbReference>
<dbReference type="RefSeq" id="WP_345164907.1">
    <property type="nucleotide sequence ID" value="NZ_BAABJK010000004.1"/>
</dbReference>
<evidence type="ECO:0000313" key="1">
    <source>
        <dbReference type="EMBL" id="GAA4962658.1"/>
    </source>
</evidence>
<reference evidence="2" key="1">
    <citation type="journal article" date="2019" name="Int. J. Syst. Evol. Microbiol.">
        <title>The Global Catalogue of Microorganisms (GCM) 10K type strain sequencing project: providing services to taxonomists for standard genome sequencing and annotation.</title>
        <authorList>
            <consortium name="The Broad Institute Genomics Platform"/>
            <consortium name="The Broad Institute Genome Sequencing Center for Infectious Disease"/>
            <person name="Wu L."/>
            <person name="Ma J."/>
        </authorList>
    </citation>
    <scope>NUCLEOTIDE SEQUENCE [LARGE SCALE GENOMIC DNA]</scope>
    <source>
        <strain evidence="2">JCM 18287</strain>
    </source>
</reference>
<dbReference type="PANTHER" id="PTHR36439:SF1">
    <property type="entry name" value="DUF1697 DOMAIN-CONTAINING PROTEIN"/>
    <property type="match status" value="1"/>
</dbReference>
<keyword evidence="2" id="KW-1185">Reference proteome</keyword>
<dbReference type="InterPro" id="IPR012545">
    <property type="entry name" value="DUF1697"/>
</dbReference>
<protein>
    <submittedName>
        <fullName evidence="1">DUF1697 domain-containing protein</fullName>
    </submittedName>
</protein>
<dbReference type="PIRSF" id="PIRSF008502">
    <property type="entry name" value="UCP008502"/>
    <property type="match status" value="1"/>
</dbReference>
<accession>A0ABP9H709</accession>
<dbReference type="Pfam" id="PF08002">
    <property type="entry name" value="DUF1697"/>
    <property type="match status" value="1"/>
</dbReference>
<proteinExistence type="predicted"/>
<dbReference type="Proteomes" id="UP001501692">
    <property type="component" value="Unassembled WGS sequence"/>
</dbReference>
<organism evidence="1 2">
    <name type="scientific">Algibacter aquimarinus</name>
    <dbReference type="NCBI Taxonomy" id="1136748"/>
    <lineage>
        <taxon>Bacteria</taxon>
        <taxon>Pseudomonadati</taxon>
        <taxon>Bacteroidota</taxon>
        <taxon>Flavobacteriia</taxon>
        <taxon>Flavobacteriales</taxon>
        <taxon>Flavobacteriaceae</taxon>
        <taxon>Algibacter</taxon>
    </lineage>
</organism>
<comment type="caution">
    <text evidence="1">The sequence shown here is derived from an EMBL/GenBank/DDBJ whole genome shotgun (WGS) entry which is preliminary data.</text>
</comment>
<dbReference type="EMBL" id="BAABJK010000004">
    <property type="protein sequence ID" value="GAA4962658.1"/>
    <property type="molecule type" value="Genomic_DNA"/>
</dbReference>
<dbReference type="SUPFAM" id="SSF160379">
    <property type="entry name" value="SP0830-like"/>
    <property type="match status" value="1"/>
</dbReference>
<gene>
    <name evidence="1" type="ORF">GCM10023315_08590</name>
</gene>
<name>A0ABP9H709_9FLAO</name>